<gene>
    <name evidence="1" type="ORF">EDD41_1244</name>
</gene>
<dbReference type="GO" id="GO:0016740">
    <property type="term" value="F:transferase activity"/>
    <property type="evidence" value="ECO:0007669"/>
    <property type="project" value="UniProtKB-KW"/>
</dbReference>
<proteinExistence type="predicted"/>
<dbReference type="Gene3D" id="3.30.1540.10">
    <property type="entry name" value="formyl-coa transferase, domain 3"/>
    <property type="match status" value="1"/>
</dbReference>
<organism evidence="1 2">
    <name type="scientific">Luteococcus japonicus</name>
    <dbReference type="NCBI Taxonomy" id="33984"/>
    <lineage>
        <taxon>Bacteria</taxon>
        <taxon>Bacillati</taxon>
        <taxon>Actinomycetota</taxon>
        <taxon>Actinomycetes</taxon>
        <taxon>Propionibacteriales</taxon>
        <taxon>Propionibacteriaceae</taxon>
        <taxon>Luteococcus</taxon>
    </lineage>
</organism>
<dbReference type="InterPro" id="IPR003673">
    <property type="entry name" value="CoA-Trfase_fam_III"/>
</dbReference>
<dbReference type="InterPro" id="IPR023606">
    <property type="entry name" value="CoA-Trfase_III_dom_1_sf"/>
</dbReference>
<dbReference type="InterPro" id="IPR044855">
    <property type="entry name" value="CoA-Trfase_III_dom3_sf"/>
</dbReference>
<reference evidence="1 2" key="1">
    <citation type="submission" date="2018-11" db="EMBL/GenBank/DDBJ databases">
        <title>Sequencing the genomes of 1000 actinobacteria strains.</title>
        <authorList>
            <person name="Klenk H.-P."/>
        </authorList>
    </citation>
    <scope>NUCLEOTIDE SEQUENCE [LARGE SCALE GENOMIC DNA]</scope>
    <source>
        <strain evidence="1 2">DSM 10546</strain>
    </source>
</reference>
<dbReference type="AlphaFoldDB" id="A0A3N1ZV66"/>
<evidence type="ECO:0000313" key="2">
    <source>
        <dbReference type="Proteomes" id="UP000275749"/>
    </source>
</evidence>
<dbReference type="Gene3D" id="3.40.50.10540">
    <property type="entry name" value="Crotonobetainyl-coa:carnitine coa-transferase, domain 1"/>
    <property type="match status" value="1"/>
</dbReference>
<sequence length="260" mass="27769">MALAGQFEVPPLVVSAGAAPQGDAAAGQHQVRRVEVDCPQGQFVPRAECDAVECPDPAALGQAELAFDLHGHVVSSAAVLSCGQPSWLRHPKLDRTVLQHLRTALGFGEIPRKHDLTYQAEVGTLQPPSMPRILLADLNSAERAVGEALAAVLHASRTGRGSLREVALSDLAQMMGDPVRHGLTTPDGILGGSLPGYGIYRASDGYVALAALEPHFWERTRAELGVEGSREELETLFAARSVADWEAWAGERDIPLARVR</sequence>
<dbReference type="EMBL" id="RKHG01000001">
    <property type="protein sequence ID" value="ROR54062.1"/>
    <property type="molecule type" value="Genomic_DNA"/>
</dbReference>
<protein>
    <submittedName>
        <fullName evidence="1">CoA transferase family III</fullName>
    </submittedName>
</protein>
<keyword evidence="1" id="KW-0808">Transferase</keyword>
<dbReference type="Proteomes" id="UP000275749">
    <property type="component" value="Unassembled WGS sequence"/>
</dbReference>
<dbReference type="SUPFAM" id="SSF89796">
    <property type="entry name" value="CoA-transferase family III (CaiB/BaiF)"/>
    <property type="match status" value="1"/>
</dbReference>
<accession>A0A3N1ZV66</accession>
<dbReference type="Pfam" id="PF02515">
    <property type="entry name" value="CoA_transf_3"/>
    <property type="match status" value="1"/>
</dbReference>
<name>A0A3N1ZV66_9ACTN</name>
<comment type="caution">
    <text evidence="1">The sequence shown here is derived from an EMBL/GenBank/DDBJ whole genome shotgun (WGS) entry which is preliminary data.</text>
</comment>
<evidence type="ECO:0000313" key="1">
    <source>
        <dbReference type="EMBL" id="ROR54062.1"/>
    </source>
</evidence>